<feature type="compositionally biased region" description="Basic and acidic residues" evidence="2">
    <location>
        <begin position="199"/>
        <end position="209"/>
    </location>
</feature>
<evidence type="ECO:0000256" key="2">
    <source>
        <dbReference type="SAM" id="MobiDB-lite"/>
    </source>
</evidence>
<feature type="compositionally biased region" description="Acidic residues" evidence="2">
    <location>
        <begin position="282"/>
        <end position="303"/>
    </location>
</feature>
<protein>
    <submittedName>
        <fullName evidence="3">Uncharacterized protein</fullName>
    </submittedName>
</protein>
<dbReference type="RefSeq" id="WP_073992614.1">
    <property type="nucleotide sequence ID" value="NZ_FQYT01000003.1"/>
</dbReference>
<dbReference type="EMBL" id="FQYT01000003">
    <property type="protein sequence ID" value="SHI46574.1"/>
    <property type="molecule type" value="Genomic_DNA"/>
</dbReference>
<dbReference type="Gene3D" id="1.25.40.10">
    <property type="entry name" value="Tetratricopeptide repeat domain"/>
    <property type="match status" value="1"/>
</dbReference>
<dbReference type="Gene3D" id="3.40.50.300">
    <property type="entry name" value="P-loop containing nucleotide triphosphate hydrolases"/>
    <property type="match status" value="1"/>
</dbReference>
<evidence type="ECO:0000256" key="1">
    <source>
        <dbReference type="SAM" id="Coils"/>
    </source>
</evidence>
<keyword evidence="1" id="KW-0175">Coiled coil</keyword>
<name>A0A1M6BCV5_9FIRM</name>
<dbReference type="AlphaFoldDB" id="A0A1M6BCV5"/>
<sequence>MSVLDKYELNLKTEQLIKLHREKDYNTAAEIADSFEIKKLKDLRLINIIADVYEKTSQYEKAKDILSLAYERLPMGRQLAYRLTTLSLKTGTIEDAQEYYDDFVQLSPKDAGKYVLQYEIARAKGEPLEKQAAILEKFVSVELDERWQYELAMLYNEMGQTEKCIELCDEIILWFNEGTYVDKAMELKRLHVPLTRSQQERYEKKHQAAEEPEELLEESPEPGETQRVLEVEEEIEIMEVEVQPTVGGLMEAFDEKQKKILEEARSEIEKTLQEVIAADLEEEMQEEDEPEPEAEPETETEPEVETKPEMEAETETEAEEIIWEEQEIGLTPESEAELEEICLGLDDAYREIFEKYLCIDGLEKQLCLALHNLVEKYDRDGTSEKNNLIVMGDAKTGKTSFAIKLIKEVNRERDRRGRKIVKVKGSNLNGKDIANTLSKLIGTDLIIERAASMSTSTARELVKAMKGYTGDMIIVFEDNNTAIDRLLGVTPDLKEMFPNVINIQGPGIKEWVEFASQYAKESGYDIDEMGRLALHVRIGNLCSTRENIIAEDTWEIVDEAIKRSKSGKLLGLFRKKGSQRKVLRETDFM</sequence>
<proteinExistence type="predicted"/>
<dbReference type="STRING" id="1122934.SAMN02745691_00325"/>
<dbReference type="SUPFAM" id="SSF48452">
    <property type="entry name" value="TPR-like"/>
    <property type="match status" value="1"/>
</dbReference>
<feature type="coiled-coil region" evidence="1">
    <location>
        <begin position="254"/>
        <end position="281"/>
    </location>
</feature>
<keyword evidence="4" id="KW-1185">Reference proteome</keyword>
<dbReference type="InterPro" id="IPR011990">
    <property type="entry name" value="TPR-like_helical_dom_sf"/>
</dbReference>
<evidence type="ECO:0000313" key="4">
    <source>
        <dbReference type="Proteomes" id="UP000184342"/>
    </source>
</evidence>
<feature type="region of interest" description="Disordered" evidence="2">
    <location>
        <begin position="199"/>
        <end position="226"/>
    </location>
</feature>
<dbReference type="SUPFAM" id="SSF52540">
    <property type="entry name" value="P-loop containing nucleoside triphosphate hydrolases"/>
    <property type="match status" value="1"/>
</dbReference>
<dbReference type="InterPro" id="IPR027417">
    <property type="entry name" value="P-loop_NTPase"/>
</dbReference>
<feature type="compositionally biased region" description="Acidic residues" evidence="2">
    <location>
        <begin position="210"/>
        <end position="221"/>
    </location>
</feature>
<reference evidence="3 4" key="1">
    <citation type="submission" date="2016-11" db="EMBL/GenBank/DDBJ databases">
        <authorList>
            <person name="Jaros S."/>
            <person name="Januszkiewicz K."/>
            <person name="Wedrychowicz H."/>
        </authorList>
    </citation>
    <scope>NUCLEOTIDE SEQUENCE [LARGE SCALE GENOMIC DNA]</scope>
    <source>
        <strain evidence="3 4">DSM 15970</strain>
    </source>
</reference>
<accession>A0A1M6BCV5</accession>
<organism evidence="3 4">
    <name type="scientific">Parasporobacterium paucivorans DSM 15970</name>
    <dbReference type="NCBI Taxonomy" id="1122934"/>
    <lineage>
        <taxon>Bacteria</taxon>
        <taxon>Bacillati</taxon>
        <taxon>Bacillota</taxon>
        <taxon>Clostridia</taxon>
        <taxon>Lachnospirales</taxon>
        <taxon>Lachnospiraceae</taxon>
        <taxon>Parasporobacterium</taxon>
    </lineage>
</organism>
<gene>
    <name evidence="3" type="ORF">SAMN02745691_00325</name>
</gene>
<evidence type="ECO:0000313" key="3">
    <source>
        <dbReference type="EMBL" id="SHI46574.1"/>
    </source>
</evidence>
<dbReference type="OrthoDB" id="9760891at2"/>
<dbReference type="Proteomes" id="UP000184342">
    <property type="component" value="Unassembled WGS sequence"/>
</dbReference>
<feature type="region of interest" description="Disordered" evidence="2">
    <location>
        <begin position="282"/>
        <end position="316"/>
    </location>
</feature>